<feature type="compositionally biased region" description="Basic residues" evidence="6">
    <location>
        <begin position="20"/>
        <end position="29"/>
    </location>
</feature>
<accession>A0A409WJ42</accession>
<evidence type="ECO:0000256" key="6">
    <source>
        <dbReference type="SAM" id="MobiDB-lite"/>
    </source>
</evidence>
<evidence type="ECO:0000256" key="2">
    <source>
        <dbReference type="ARBA" id="ARBA00004604"/>
    </source>
</evidence>
<proteinExistence type="inferred from homology"/>
<dbReference type="PANTHER" id="PTHR13243:SF1">
    <property type="entry name" value="NUCLEOLAR PROTEIN 16"/>
    <property type="match status" value="1"/>
</dbReference>
<evidence type="ECO:0000256" key="5">
    <source>
        <dbReference type="ARBA" id="ARBA00023242"/>
    </source>
</evidence>
<comment type="caution">
    <text evidence="7">The sequence shown here is derived from an EMBL/GenBank/DDBJ whole genome shotgun (WGS) entry which is preliminary data.</text>
</comment>
<organism evidence="7 8">
    <name type="scientific">Psilocybe cyanescens</name>
    <dbReference type="NCBI Taxonomy" id="93625"/>
    <lineage>
        <taxon>Eukaryota</taxon>
        <taxon>Fungi</taxon>
        <taxon>Dikarya</taxon>
        <taxon>Basidiomycota</taxon>
        <taxon>Agaricomycotina</taxon>
        <taxon>Agaricomycetes</taxon>
        <taxon>Agaricomycetidae</taxon>
        <taxon>Agaricales</taxon>
        <taxon>Agaricineae</taxon>
        <taxon>Strophariaceae</taxon>
        <taxon>Psilocybe</taxon>
    </lineage>
</organism>
<dbReference type="GO" id="GO:0005730">
    <property type="term" value="C:nucleolus"/>
    <property type="evidence" value="ECO:0007669"/>
    <property type="project" value="UniProtKB-SubCell"/>
</dbReference>
<evidence type="ECO:0000256" key="4">
    <source>
        <dbReference type="ARBA" id="ARBA00015522"/>
    </source>
</evidence>
<feature type="region of interest" description="Disordered" evidence="6">
    <location>
        <begin position="1"/>
        <end position="40"/>
    </location>
</feature>
<dbReference type="Proteomes" id="UP000283269">
    <property type="component" value="Unassembled WGS sequence"/>
</dbReference>
<feature type="compositionally biased region" description="Polar residues" evidence="6">
    <location>
        <begin position="90"/>
        <end position="104"/>
    </location>
</feature>
<dbReference type="AlphaFoldDB" id="A0A409WJ42"/>
<sequence>MANPRQRRKQRSSSHSAVSHSRHAKRNLKKTPPIRGPKALQDAWDKTKTVRQNYAQLGLVVTLDPSASGGIEKQLGLDAAAMDTTHDQDSISSSSTTPPAQTNVPIGFGRIKRDAAGNILGFELDENQQEPVAKKYDLEEELESRMDQDVRQKWSTNFSTSTASHFGSKNEGLVKSLEQISGRATGTTTLSIPISGAGPRHASSGELKYLHPLIAKYGDNVESMANDLKLNPEQRTVGQLKRALRKLL</sequence>
<feature type="compositionally biased region" description="Basic residues" evidence="6">
    <location>
        <begin position="1"/>
        <end position="12"/>
    </location>
</feature>
<dbReference type="InParanoid" id="A0A409WJ42"/>
<gene>
    <name evidence="7" type="ORF">CVT25_011816</name>
</gene>
<dbReference type="OrthoDB" id="285729at2759"/>
<keyword evidence="5" id="KW-0539">Nucleus</keyword>
<comment type="function">
    <text evidence="1">Involved in the biogenesis of the 60S ribosomal subunit.</text>
</comment>
<evidence type="ECO:0000256" key="1">
    <source>
        <dbReference type="ARBA" id="ARBA00002889"/>
    </source>
</evidence>
<dbReference type="InterPro" id="IPR019002">
    <property type="entry name" value="Ribosome_biogenesis_Nop16"/>
</dbReference>
<dbReference type="EMBL" id="NHYD01003415">
    <property type="protein sequence ID" value="PPQ78544.1"/>
    <property type="molecule type" value="Genomic_DNA"/>
</dbReference>
<feature type="region of interest" description="Disordered" evidence="6">
    <location>
        <begin position="84"/>
        <end position="106"/>
    </location>
</feature>
<name>A0A409WJ42_PSICY</name>
<dbReference type="Pfam" id="PF09420">
    <property type="entry name" value="Nop16"/>
    <property type="match status" value="1"/>
</dbReference>
<keyword evidence="8" id="KW-1185">Reference proteome</keyword>
<evidence type="ECO:0000313" key="8">
    <source>
        <dbReference type="Proteomes" id="UP000283269"/>
    </source>
</evidence>
<protein>
    <recommendedName>
        <fullName evidence="4">Nucleolar protein 16</fullName>
    </recommendedName>
</protein>
<dbReference type="FunCoup" id="A0A409WJ42">
    <property type="interactions" value="113"/>
</dbReference>
<dbReference type="GO" id="GO:0042273">
    <property type="term" value="P:ribosomal large subunit biogenesis"/>
    <property type="evidence" value="ECO:0007669"/>
    <property type="project" value="TreeGrafter"/>
</dbReference>
<dbReference type="PANTHER" id="PTHR13243">
    <property type="entry name" value="HSPC111 PROTEIN-RELATED"/>
    <property type="match status" value="1"/>
</dbReference>
<comment type="similarity">
    <text evidence="3">Belongs to the NOP16 family.</text>
</comment>
<evidence type="ECO:0000313" key="7">
    <source>
        <dbReference type="EMBL" id="PPQ78544.1"/>
    </source>
</evidence>
<dbReference type="STRING" id="93625.A0A409WJ42"/>
<comment type="subcellular location">
    <subcellularLocation>
        <location evidence="2">Nucleus</location>
        <location evidence="2">Nucleolus</location>
    </subcellularLocation>
</comment>
<evidence type="ECO:0000256" key="3">
    <source>
        <dbReference type="ARBA" id="ARBA00008479"/>
    </source>
</evidence>
<reference evidence="7 8" key="1">
    <citation type="journal article" date="2018" name="Evol. Lett.">
        <title>Horizontal gene cluster transfer increased hallucinogenic mushroom diversity.</title>
        <authorList>
            <person name="Reynolds H.T."/>
            <person name="Vijayakumar V."/>
            <person name="Gluck-Thaler E."/>
            <person name="Korotkin H.B."/>
            <person name="Matheny P.B."/>
            <person name="Slot J.C."/>
        </authorList>
    </citation>
    <scope>NUCLEOTIDE SEQUENCE [LARGE SCALE GENOMIC DNA]</scope>
    <source>
        <strain evidence="7 8">2631</strain>
    </source>
</reference>